<evidence type="ECO:0000256" key="3">
    <source>
        <dbReference type="ARBA" id="ARBA00022490"/>
    </source>
</evidence>
<name>A0A8J6AYL3_9EUKA</name>
<feature type="coiled-coil region" evidence="6">
    <location>
        <begin position="24"/>
        <end position="51"/>
    </location>
</feature>
<dbReference type="Proteomes" id="UP000717585">
    <property type="component" value="Unassembled WGS sequence"/>
</dbReference>
<reference evidence="9" key="1">
    <citation type="submission" date="2021-05" db="EMBL/GenBank/DDBJ databases">
        <title>A free-living protist that lacks canonical eukaryotic 1 DNA replication and segregation systems.</title>
        <authorList>
            <person name="Salas-Leiva D.E."/>
            <person name="Tromer E.C."/>
            <person name="Curtis B.A."/>
            <person name="Jerlstrom-Hultqvist J."/>
            <person name="Kolisko M."/>
            <person name="Yi Z."/>
            <person name="Salas-Leiva J.S."/>
            <person name="Gallot-Lavallee L."/>
            <person name="Kops G.J.P.L."/>
            <person name="Archibald J.M."/>
            <person name="Simpson A.G.B."/>
            <person name="Roger A.J."/>
        </authorList>
    </citation>
    <scope>NUCLEOTIDE SEQUENCE</scope>
    <source>
        <strain evidence="9">BICM</strain>
    </source>
</reference>
<evidence type="ECO:0000256" key="6">
    <source>
        <dbReference type="SAM" id="Coils"/>
    </source>
</evidence>
<keyword evidence="10" id="KW-1185">Reference proteome</keyword>
<protein>
    <submittedName>
        <fullName evidence="9">Chromosome partition protein Smc</fullName>
    </submittedName>
</protein>
<evidence type="ECO:0000259" key="8">
    <source>
        <dbReference type="Pfam" id="PF05010"/>
    </source>
</evidence>
<sequence>METANGAIGLAVPTVDSNSSIEDVKLLTDENEQLQKRFLECRSECDSLRAALAEYESTLQLALYRVEDSSSTQCALLQDRVNLVNKSNSRLTSDYKTVVRSFQDLQTKYENLKLDTNANAENVKLLKDENQELRQKMSVAEDKFQSMRQVFETKLATMKERVAEEQAKTAESERRAADLEEAARAKDDMVAQARGDLVKANNTITDARRECDMLRMKVDSAQRAAEDAESSRVHEARRVESARQTIAQLQAKLATEGERYSDAQETITGLNGELGGMKQLQAQNEQLQKEIEAQKVELNAVKVRAFDAAQELERQRIASASGGDEEWKERLQLVVQQAERYRAERDEARTALEAKETERVQLVELCNELVGKLEATAAEGETEAAE</sequence>
<dbReference type="Pfam" id="PF05010">
    <property type="entry name" value="TACC_C"/>
    <property type="match status" value="1"/>
</dbReference>
<evidence type="ECO:0000256" key="1">
    <source>
        <dbReference type="ARBA" id="ARBA00004245"/>
    </source>
</evidence>
<comment type="caution">
    <text evidence="9">The sequence shown here is derived from an EMBL/GenBank/DDBJ whole genome shotgun (WGS) entry which is preliminary data.</text>
</comment>
<feature type="domain" description="Transforming acidic coiled-coil-containing protein C-terminal" evidence="8">
    <location>
        <begin position="29"/>
        <end position="172"/>
    </location>
</feature>
<dbReference type="InterPro" id="IPR007707">
    <property type="entry name" value="TACC_C"/>
</dbReference>
<evidence type="ECO:0000256" key="2">
    <source>
        <dbReference type="ARBA" id="ARBA00009423"/>
    </source>
</evidence>
<keyword evidence="3" id="KW-0963">Cytoplasm</keyword>
<comment type="similarity">
    <text evidence="2">Belongs to the TACC family.</text>
</comment>
<evidence type="ECO:0000256" key="7">
    <source>
        <dbReference type="SAM" id="MobiDB-lite"/>
    </source>
</evidence>
<keyword evidence="4 6" id="KW-0175">Coiled coil</keyword>
<gene>
    <name evidence="9" type="ORF">J8273_7774</name>
</gene>
<evidence type="ECO:0000313" key="9">
    <source>
        <dbReference type="EMBL" id="KAG9390424.1"/>
    </source>
</evidence>
<keyword evidence="5" id="KW-0206">Cytoskeleton</keyword>
<dbReference type="AlphaFoldDB" id="A0A8J6AYL3"/>
<accession>A0A8J6AYL3</accession>
<dbReference type="SUPFAM" id="SSF90257">
    <property type="entry name" value="Myosin rod fragments"/>
    <property type="match status" value="1"/>
</dbReference>
<feature type="region of interest" description="Disordered" evidence="7">
    <location>
        <begin position="222"/>
        <end position="241"/>
    </location>
</feature>
<feature type="coiled-coil region" evidence="6">
    <location>
        <begin position="331"/>
        <end position="358"/>
    </location>
</feature>
<evidence type="ECO:0000256" key="5">
    <source>
        <dbReference type="ARBA" id="ARBA00023212"/>
    </source>
</evidence>
<evidence type="ECO:0000256" key="4">
    <source>
        <dbReference type="ARBA" id="ARBA00023054"/>
    </source>
</evidence>
<comment type="subcellular location">
    <subcellularLocation>
        <location evidence="1">Cytoplasm</location>
        <location evidence="1">Cytoskeleton</location>
    </subcellularLocation>
</comment>
<organism evidence="9 10">
    <name type="scientific">Carpediemonas membranifera</name>
    <dbReference type="NCBI Taxonomy" id="201153"/>
    <lineage>
        <taxon>Eukaryota</taxon>
        <taxon>Metamonada</taxon>
        <taxon>Carpediemonas-like organisms</taxon>
        <taxon>Carpediemonas</taxon>
    </lineage>
</organism>
<dbReference type="GO" id="GO:0005856">
    <property type="term" value="C:cytoskeleton"/>
    <property type="evidence" value="ECO:0007669"/>
    <property type="project" value="UniProtKB-SubCell"/>
</dbReference>
<proteinExistence type="inferred from homology"/>
<dbReference type="EMBL" id="JAHDYR010000064">
    <property type="protein sequence ID" value="KAG9390424.1"/>
    <property type="molecule type" value="Genomic_DNA"/>
</dbReference>
<evidence type="ECO:0000313" key="10">
    <source>
        <dbReference type="Proteomes" id="UP000717585"/>
    </source>
</evidence>